<dbReference type="InterPro" id="IPR011333">
    <property type="entry name" value="SKP1/BTB/POZ_sf"/>
</dbReference>
<dbReference type="Pfam" id="PF00651">
    <property type="entry name" value="BTB"/>
    <property type="match status" value="1"/>
</dbReference>
<sequence>MNPALSNNPSLCSTQNQLFNDADADVILRSSDNVDFRAHKCLLSFASSMFHGMFTLPLPNDPVPSEIKDGIPLISMTEDSRTTEKLLMFCHPSYAPTLDSLDDIKSVLVAATKYEMAGIRKRASRYLSHFITSEPLRIYCIACKFGLEEEAKLAAKQLLASPMFPRHYIKELDYVPATALHRLEEYHYNCQKAAKEVTCRGKSGEGEGIDPKNPFRFKATCSTCPSSNRALVISRNGSQWISWSSWWREYMKDVAVALQERPCGATVKNSDLLNRTFQRAAACSICQGSVFTKMTEFCEVFAQEVDKATDLVVLEFGEV</sequence>
<evidence type="ECO:0000259" key="1">
    <source>
        <dbReference type="PROSITE" id="PS50097"/>
    </source>
</evidence>
<proteinExistence type="predicted"/>
<dbReference type="SUPFAM" id="SSF54695">
    <property type="entry name" value="POZ domain"/>
    <property type="match status" value="1"/>
</dbReference>
<evidence type="ECO:0000313" key="3">
    <source>
        <dbReference type="Proteomes" id="UP000297245"/>
    </source>
</evidence>
<protein>
    <recommendedName>
        <fullName evidence="1">BTB domain-containing protein</fullName>
    </recommendedName>
</protein>
<dbReference type="PROSITE" id="PS50097">
    <property type="entry name" value="BTB"/>
    <property type="match status" value="1"/>
</dbReference>
<dbReference type="InterPro" id="IPR000210">
    <property type="entry name" value="BTB/POZ_dom"/>
</dbReference>
<dbReference type="CDD" id="cd18186">
    <property type="entry name" value="BTB_POZ_ZBTB_KLHL-like"/>
    <property type="match status" value="1"/>
</dbReference>
<dbReference type="Gene3D" id="3.30.710.10">
    <property type="entry name" value="Potassium Channel Kv1.1, Chain A"/>
    <property type="match status" value="1"/>
</dbReference>
<reference evidence="2 3" key="1">
    <citation type="journal article" date="2019" name="Nat. Ecol. Evol.">
        <title>Megaphylogeny resolves global patterns of mushroom evolution.</title>
        <authorList>
            <person name="Varga T."/>
            <person name="Krizsan K."/>
            <person name="Foldi C."/>
            <person name="Dima B."/>
            <person name="Sanchez-Garcia M."/>
            <person name="Sanchez-Ramirez S."/>
            <person name="Szollosi G.J."/>
            <person name="Szarkandi J.G."/>
            <person name="Papp V."/>
            <person name="Albert L."/>
            <person name="Andreopoulos W."/>
            <person name="Angelini C."/>
            <person name="Antonin V."/>
            <person name="Barry K.W."/>
            <person name="Bougher N.L."/>
            <person name="Buchanan P."/>
            <person name="Buyck B."/>
            <person name="Bense V."/>
            <person name="Catcheside P."/>
            <person name="Chovatia M."/>
            <person name="Cooper J."/>
            <person name="Damon W."/>
            <person name="Desjardin D."/>
            <person name="Finy P."/>
            <person name="Geml J."/>
            <person name="Haridas S."/>
            <person name="Hughes K."/>
            <person name="Justo A."/>
            <person name="Karasinski D."/>
            <person name="Kautmanova I."/>
            <person name="Kiss B."/>
            <person name="Kocsube S."/>
            <person name="Kotiranta H."/>
            <person name="LaButti K.M."/>
            <person name="Lechner B.E."/>
            <person name="Liimatainen K."/>
            <person name="Lipzen A."/>
            <person name="Lukacs Z."/>
            <person name="Mihaltcheva S."/>
            <person name="Morgado L.N."/>
            <person name="Niskanen T."/>
            <person name="Noordeloos M.E."/>
            <person name="Ohm R.A."/>
            <person name="Ortiz-Santana B."/>
            <person name="Ovrebo C."/>
            <person name="Racz N."/>
            <person name="Riley R."/>
            <person name="Savchenko A."/>
            <person name="Shiryaev A."/>
            <person name="Soop K."/>
            <person name="Spirin V."/>
            <person name="Szebenyi C."/>
            <person name="Tomsovsky M."/>
            <person name="Tulloss R.E."/>
            <person name="Uehling J."/>
            <person name="Grigoriev I.V."/>
            <person name="Vagvolgyi C."/>
            <person name="Papp T."/>
            <person name="Martin F.M."/>
            <person name="Miettinen O."/>
            <person name="Hibbett D.S."/>
            <person name="Nagy L.G."/>
        </authorList>
    </citation>
    <scope>NUCLEOTIDE SEQUENCE [LARGE SCALE GENOMIC DNA]</scope>
    <source>
        <strain evidence="2 3">CBS 962.96</strain>
    </source>
</reference>
<keyword evidence="3" id="KW-1185">Reference proteome</keyword>
<accession>A0A4S8MIG9</accession>
<name>A0A4S8MIG9_DENBC</name>
<dbReference type="Proteomes" id="UP000297245">
    <property type="component" value="Unassembled WGS sequence"/>
</dbReference>
<dbReference type="SMART" id="SM00225">
    <property type="entry name" value="BTB"/>
    <property type="match status" value="1"/>
</dbReference>
<dbReference type="AlphaFoldDB" id="A0A4S8MIG9"/>
<dbReference type="EMBL" id="ML179076">
    <property type="protein sequence ID" value="THV02525.1"/>
    <property type="molecule type" value="Genomic_DNA"/>
</dbReference>
<dbReference type="OrthoDB" id="6359816at2759"/>
<gene>
    <name evidence="2" type="ORF">K435DRAFT_717008</name>
</gene>
<feature type="domain" description="BTB" evidence="1">
    <location>
        <begin position="24"/>
        <end position="89"/>
    </location>
</feature>
<organism evidence="2 3">
    <name type="scientific">Dendrothele bispora (strain CBS 962.96)</name>
    <dbReference type="NCBI Taxonomy" id="1314807"/>
    <lineage>
        <taxon>Eukaryota</taxon>
        <taxon>Fungi</taxon>
        <taxon>Dikarya</taxon>
        <taxon>Basidiomycota</taxon>
        <taxon>Agaricomycotina</taxon>
        <taxon>Agaricomycetes</taxon>
        <taxon>Agaricomycetidae</taxon>
        <taxon>Agaricales</taxon>
        <taxon>Agaricales incertae sedis</taxon>
        <taxon>Dendrothele</taxon>
    </lineage>
</organism>
<evidence type="ECO:0000313" key="2">
    <source>
        <dbReference type="EMBL" id="THV02525.1"/>
    </source>
</evidence>